<dbReference type="PANTHER" id="PTHR33573">
    <property type="entry name" value="CASP-LIKE PROTEIN 4A4"/>
    <property type="match status" value="1"/>
</dbReference>
<evidence type="ECO:0000256" key="5">
    <source>
        <dbReference type="ARBA" id="ARBA00022692"/>
    </source>
</evidence>
<feature type="domain" description="Casparian strip membrane protein" evidence="10">
    <location>
        <begin position="49"/>
        <end position="180"/>
    </location>
</feature>
<feature type="transmembrane region" description="Helical" evidence="8">
    <location>
        <begin position="55"/>
        <end position="74"/>
    </location>
</feature>
<comment type="caution">
    <text evidence="11">The sequence shown here is derived from an EMBL/GenBank/DDBJ whole genome shotgun (WGS) entry which is preliminary data.</text>
</comment>
<evidence type="ECO:0000313" key="11">
    <source>
        <dbReference type="EMBL" id="KAK1284998.1"/>
    </source>
</evidence>
<evidence type="ECO:0000313" key="12">
    <source>
        <dbReference type="Proteomes" id="UP001180020"/>
    </source>
</evidence>
<evidence type="ECO:0000256" key="7">
    <source>
        <dbReference type="ARBA" id="ARBA00023136"/>
    </source>
</evidence>
<proteinExistence type="inferred from homology"/>
<comment type="subunit">
    <text evidence="3 8">Homodimer and heterodimers.</text>
</comment>
<evidence type="ECO:0000259" key="10">
    <source>
        <dbReference type="Pfam" id="PF04535"/>
    </source>
</evidence>
<evidence type="ECO:0000256" key="6">
    <source>
        <dbReference type="ARBA" id="ARBA00022989"/>
    </source>
</evidence>
<evidence type="ECO:0000256" key="1">
    <source>
        <dbReference type="ARBA" id="ARBA00004651"/>
    </source>
</evidence>
<feature type="transmembrane region" description="Helical" evidence="8">
    <location>
        <begin position="169"/>
        <end position="190"/>
    </location>
</feature>
<keyword evidence="6 8" id="KW-1133">Transmembrane helix</keyword>
<accession>A0AAV9C7E4</accession>
<evidence type="ECO:0000256" key="4">
    <source>
        <dbReference type="ARBA" id="ARBA00022475"/>
    </source>
</evidence>
<comment type="subcellular location">
    <subcellularLocation>
        <location evidence="1 8">Cell membrane</location>
        <topology evidence="1 8">Multi-pass membrane protein</topology>
    </subcellularLocation>
</comment>
<feature type="region of interest" description="Disordered" evidence="9">
    <location>
        <begin position="1"/>
        <end position="36"/>
    </location>
</feature>
<evidence type="ECO:0000256" key="3">
    <source>
        <dbReference type="ARBA" id="ARBA00011489"/>
    </source>
</evidence>
<reference evidence="11" key="2">
    <citation type="submission" date="2023-06" db="EMBL/GenBank/DDBJ databases">
        <authorList>
            <person name="Ma L."/>
            <person name="Liu K.-W."/>
            <person name="Li Z."/>
            <person name="Hsiao Y.-Y."/>
            <person name="Qi Y."/>
            <person name="Fu T."/>
            <person name="Tang G."/>
            <person name="Zhang D."/>
            <person name="Sun W.-H."/>
            <person name="Liu D.-K."/>
            <person name="Li Y."/>
            <person name="Chen G.-Z."/>
            <person name="Liu X.-D."/>
            <person name="Liao X.-Y."/>
            <person name="Jiang Y.-T."/>
            <person name="Yu X."/>
            <person name="Hao Y."/>
            <person name="Huang J."/>
            <person name="Zhao X.-W."/>
            <person name="Ke S."/>
            <person name="Chen Y.-Y."/>
            <person name="Wu W.-L."/>
            <person name="Hsu J.-L."/>
            <person name="Lin Y.-F."/>
            <person name="Huang M.-D."/>
            <person name="Li C.-Y."/>
            <person name="Huang L."/>
            <person name="Wang Z.-W."/>
            <person name="Zhao X."/>
            <person name="Zhong W.-Y."/>
            <person name="Peng D.-H."/>
            <person name="Ahmad S."/>
            <person name="Lan S."/>
            <person name="Zhang J.-S."/>
            <person name="Tsai W.-C."/>
            <person name="Van De Peer Y."/>
            <person name="Liu Z.-J."/>
        </authorList>
    </citation>
    <scope>NUCLEOTIDE SEQUENCE</scope>
    <source>
        <strain evidence="11">CP</strain>
        <tissue evidence="11">Leaves</tissue>
    </source>
</reference>
<name>A0AAV9C7E4_ACOCL</name>
<feature type="transmembrane region" description="Helical" evidence="8">
    <location>
        <begin position="129"/>
        <end position="149"/>
    </location>
</feature>
<dbReference type="EMBL" id="JAUJYO010000020">
    <property type="protein sequence ID" value="KAK1284998.1"/>
    <property type="molecule type" value="Genomic_DNA"/>
</dbReference>
<keyword evidence="7 8" id="KW-0472">Membrane</keyword>
<gene>
    <name evidence="11" type="ORF">QJS10_CPB20g00193</name>
</gene>
<keyword evidence="4 8" id="KW-1003">Cell membrane</keyword>
<keyword evidence="12" id="KW-1185">Reference proteome</keyword>
<dbReference type="AlphaFoldDB" id="A0AAV9C7E4"/>
<sequence length="198" mass="21586">MSNSPGPIAANDKPRSPPTAKTAERDAEDPPQTATTVTSIVRRWEREDLLEKARLALRAAACALSLLAFVIMASNRHGSGKDFKEYEEYKYLVAIAVLSFLYAVAQLLLQTHRVSTGRELMSRLTSARLDFGGDQIMAYLLMSALSAAIPMTNRIREGADNIFTDSSAASISMAFLTFLALALSAMISGFKLSNQTYV</sequence>
<evidence type="ECO:0000256" key="8">
    <source>
        <dbReference type="RuleBase" id="RU361233"/>
    </source>
</evidence>
<dbReference type="PANTHER" id="PTHR33573:SF57">
    <property type="entry name" value="CASP-LIKE PROTEIN 4B1"/>
    <property type="match status" value="1"/>
</dbReference>
<organism evidence="11 12">
    <name type="scientific">Acorus calamus</name>
    <name type="common">Sweet flag</name>
    <dbReference type="NCBI Taxonomy" id="4465"/>
    <lineage>
        <taxon>Eukaryota</taxon>
        <taxon>Viridiplantae</taxon>
        <taxon>Streptophyta</taxon>
        <taxon>Embryophyta</taxon>
        <taxon>Tracheophyta</taxon>
        <taxon>Spermatophyta</taxon>
        <taxon>Magnoliopsida</taxon>
        <taxon>Liliopsida</taxon>
        <taxon>Acoraceae</taxon>
        <taxon>Acorus</taxon>
    </lineage>
</organism>
<dbReference type="Pfam" id="PF04535">
    <property type="entry name" value="CASP_dom"/>
    <property type="match status" value="1"/>
</dbReference>
<feature type="transmembrane region" description="Helical" evidence="8">
    <location>
        <begin position="89"/>
        <end position="109"/>
    </location>
</feature>
<dbReference type="GO" id="GO:0005886">
    <property type="term" value="C:plasma membrane"/>
    <property type="evidence" value="ECO:0007669"/>
    <property type="project" value="UniProtKB-SubCell"/>
</dbReference>
<keyword evidence="5 8" id="KW-0812">Transmembrane</keyword>
<dbReference type="Proteomes" id="UP001180020">
    <property type="component" value="Unassembled WGS sequence"/>
</dbReference>
<comment type="similarity">
    <text evidence="2 8">Belongs to the Casparian strip membrane proteins (CASP) family.</text>
</comment>
<reference evidence="11" key="1">
    <citation type="journal article" date="2023" name="Nat. Commun.">
        <title>Diploid and tetraploid genomes of Acorus and the evolution of monocots.</title>
        <authorList>
            <person name="Ma L."/>
            <person name="Liu K.W."/>
            <person name="Li Z."/>
            <person name="Hsiao Y.Y."/>
            <person name="Qi Y."/>
            <person name="Fu T."/>
            <person name="Tang G.D."/>
            <person name="Zhang D."/>
            <person name="Sun W.H."/>
            <person name="Liu D.K."/>
            <person name="Li Y."/>
            <person name="Chen G.Z."/>
            <person name="Liu X.D."/>
            <person name="Liao X.Y."/>
            <person name="Jiang Y.T."/>
            <person name="Yu X."/>
            <person name="Hao Y."/>
            <person name="Huang J."/>
            <person name="Zhao X.W."/>
            <person name="Ke S."/>
            <person name="Chen Y.Y."/>
            <person name="Wu W.L."/>
            <person name="Hsu J.L."/>
            <person name="Lin Y.F."/>
            <person name="Huang M.D."/>
            <person name="Li C.Y."/>
            <person name="Huang L."/>
            <person name="Wang Z.W."/>
            <person name="Zhao X."/>
            <person name="Zhong W.Y."/>
            <person name="Peng D.H."/>
            <person name="Ahmad S."/>
            <person name="Lan S."/>
            <person name="Zhang J.S."/>
            <person name="Tsai W.C."/>
            <person name="Van de Peer Y."/>
            <person name="Liu Z.J."/>
        </authorList>
    </citation>
    <scope>NUCLEOTIDE SEQUENCE</scope>
    <source>
        <tissue evidence="11">Leaves</tissue>
    </source>
</reference>
<evidence type="ECO:0000256" key="9">
    <source>
        <dbReference type="SAM" id="MobiDB-lite"/>
    </source>
</evidence>
<dbReference type="InterPro" id="IPR006702">
    <property type="entry name" value="CASP_dom"/>
</dbReference>
<evidence type="ECO:0000256" key="2">
    <source>
        <dbReference type="ARBA" id="ARBA00007651"/>
    </source>
</evidence>
<protein>
    <recommendedName>
        <fullName evidence="8">CASP-like protein</fullName>
    </recommendedName>
</protein>